<feature type="non-terminal residue" evidence="1">
    <location>
        <position position="1"/>
    </location>
</feature>
<gene>
    <name evidence="1" type="ORF">SPARVUS_LOCUS14018042</name>
</gene>
<name>A0ABN9GH50_9NEOB</name>
<reference evidence="1" key="1">
    <citation type="submission" date="2023-05" db="EMBL/GenBank/DDBJ databases">
        <authorList>
            <person name="Stuckert A."/>
        </authorList>
    </citation>
    <scope>NUCLEOTIDE SEQUENCE</scope>
</reference>
<sequence length="116" mass="13137">HRWTPIKEKKPLSNDQEKWEAPEFQVLLQKLSGVILKADCCASEMRKNSIVTCCVTFCLLSAFPGNQGATLLESLSCVQPYPLELLNCTWVENNFLENLVTMTLKELDKNESACQE</sequence>
<dbReference type="Proteomes" id="UP001162483">
    <property type="component" value="Unassembled WGS sequence"/>
</dbReference>
<comment type="caution">
    <text evidence="1">The sequence shown here is derived from an EMBL/GenBank/DDBJ whole genome shotgun (WGS) entry which is preliminary data.</text>
</comment>
<evidence type="ECO:0008006" key="3">
    <source>
        <dbReference type="Google" id="ProtNLM"/>
    </source>
</evidence>
<protein>
    <recommendedName>
        <fullName evidence="3">Interleukin</fullName>
    </recommendedName>
</protein>
<proteinExistence type="predicted"/>
<feature type="non-terminal residue" evidence="1">
    <location>
        <position position="116"/>
    </location>
</feature>
<evidence type="ECO:0000313" key="2">
    <source>
        <dbReference type="Proteomes" id="UP001162483"/>
    </source>
</evidence>
<accession>A0ABN9GH50</accession>
<organism evidence="1 2">
    <name type="scientific">Staurois parvus</name>
    <dbReference type="NCBI Taxonomy" id="386267"/>
    <lineage>
        <taxon>Eukaryota</taxon>
        <taxon>Metazoa</taxon>
        <taxon>Chordata</taxon>
        <taxon>Craniata</taxon>
        <taxon>Vertebrata</taxon>
        <taxon>Euteleostomi</taxon>
        <taxon>Amphibia</taxon>
        <taxon>Batrachia</taxon>
        <taxon>Anura</taxon>
        <taxon>Neobatrachia</taxon>
        <taxon>Ranoidea</taxon>
        <taxon>Ranidae</taxon>
        <taxon>Staurois</taxon>
    </lineage>
</organism>
<evidence type="ECO:0000313" key="1">
    <source>
        <dbReference type="EMBL" id="CAI9607913.1"/>
    </source>
</evidence>
<dbReference type="EMBL" id="CATNWA010018523">
    <property type="protein sequence ID" value="CAI9607913.1"/>
    <property type="molecule type" value="Genomic_DNA"/>
</dbReference>
<keyword evidence="2" id="KW-1185">Reference proteome</keyword>